<evidence type="ECO:0000256" key="2">
    <source>
        <dbReference type="ARBA" id="ARBA00023235"/>
    </source>
</evidence>
<evidence type="ECO:0000313" key="3">
    <source>
        <dbReference type="EMBL" id="PWE83083.1"/>
    </source>
</evidence>
<dbReference type="EC" id="5.1.1.-" evidence="4"/>
<evidence type="ECO:0000256" key="1">
    <source>
        <dbReference type="ARBA" id="ARBA00007847"/>
    </source>
</evidence>
<dbReference type="Gene3D" id="3.40.50.1860">
    <property type="match status" value="2"/>
</dbReference>
<dbReference type="InterPro" id="IPR001920">
    <property type="entry name" value="Asp/Glu_race"/>
</dbReference>
<dbReference type="Proteomes" id="UP000245905">
    <property type="component" value="Unassembled WGS sequence"/>
</dbReference>
<organism evidence="3 5">
    <name type="scientific">Agathobacter rectalis</name>
    <dbReference type="NCBI Taxonomy" id="39491"/>
    <lineage>
        <taxon>Bacteria</taxon>
        <taxon>Bacillati</taxon>
        <taxon>Bacillota</taxon>
        <taxon>Clostridia</taxon>
        <taxon>Lachnospirales</taxon>
        <taxon>Lachnospiraceae</taxon>
        <taxon>Agathobacter</taxon>
    </lineage>
</organism>
<evidence type="ECO:0000313" key="4">
    <source>
        <dbReference type="EMBL" id="RHL07051.1"/>
    </source>
</evidence>
<sequence>MRLGIIGGLGPMATAYFMELLINMTDAKCDQDHLEMIIYNCPSIPDRTAYILGKSNANPVVPIIKIGKKLKEQNVDCISIPCITAHYFHDEIEEKTGCKVIHAIRDTSYMLKEAGLTKIGIMATDGTIQSRIFQNEIEKNGMHGLVPDKKYQRIVMDIIYKDIKAGKIPDIEKYNVVAGHLKNKGAQVIILGCTELSLLKKQYDIKTGVIDAMEVLAKSSLIQCNKKVKPKYNKLFVPFS</sequence>
<dbReference type="EMBL" id="JRFS01000026">
    <property type="protein sequence ID" value="PWE83083.1"/>
    <property type="molecule type" value="Genomic_DNA"/>
</dbReference>
<dbReference type="InterPro" id="IPR033134">
    <property type="entry name" value="Asp/Glu_racemase_AS_2"/>
</dbReference>
<dbReference type="NCBIfam" id="TIGR00035">
    <property type="entry name" value="asp_race"/>
    <property type="match status" value="1"/>
</dbReference>
<evidence type="ECO:0000313" key="6">
    <source>
        <dbReference type="Proteomes" id="UP000286181"/>
    </source>
</evidence>
<keyword evidence="2 4" id="KW-0413">Isomerase</keyword>
<reference evidence="3 5" key="1">
    <citation type="submission" date="2014-09" db="EMBL/GenBank/DDBJ databases">
        <title>Butyrate-producing bacteria isolated from human gut.</title>
        <authorList>
            <person name="Zhang Q."/>
            <person name="Zhao L."/>
        </authorList>
    </citation>
    <scope>NUCLEOTIDE SEQUENCE [LARGE SCALE GENOMIC DNA]</scope>
    <source>
        <strain evidence="3 5">R22</strain>
    </source>
</reference>
<protein>
    <submittedName>
        <fullName evidence="4">Amino acid racemase</fullName>
        <ecNumber evidence="4">5.1.1.-</ecNumber>
    </submittedName>
</protein>
<reference evidence="4 6" key="2">
    <citation type="submission" date="2018-08" db="EMBL/GenBank/DDBJ databases">
        <title>A genome reference for cultivated species of the human gut microbiota.</title>
        <authorList>
            <person name="Zou Y."/>
            <person name="Xue W."/>
            <person name="Luo G."/>
        </authorList>
    </citation>
    <scope>NUCLEOTIDE SEQUENCE [LARGE SCALE GENOMIC DNA]</scope>
    <source>
        <strain evidence="4 6">AF39-14AC</strain>
    </source>
</reference>
<comment type="similarity">
    <text evidence="1">Belongs to the aspartate/glutamate racemases family.</text>
</comment>
<dbReference type="Proteomes" id="UP000286181">
    <property type="component" value="Unassembled WGS sequence"/>
</dbReference>
<dbReference type="InterPro" id="IPR004380">
    <property type="entry name" value="Asp_race"/>
</dbReference>
<dbReference type="PANTHER" id="PTHR21198">
    <property type="entry name" value="GLUTAMATE RACEMASE"/>
    <property type="match status" value="1"/>
</dbReference>
<dbReference type="Pfam" id="PF01177">
    <property type="entry name" value="Asp_Glu_race"/>
    <property type="match status" value="1"/>
</dbReference>
<dbReference type="EMBL" id="QROF01000002">
    <property type="protein sequence ID" value="RHL07051.1"/>
    <property type="molecule type" value="Genomic_DNA"/>
</dbReference>
<dbReference type="GO" id="GO:0047661">
    <property type="term" value="F:amino-acid racemase activity"/>
    <property type="evidence" value="ECO:0007669"/>
    <property type="project" value="InterPro"/>
</dbReference>
<dbReference type="RefSeq" id="WP_109258374.1">
    <property type="nucleotide sequence ID" value="NZ_JRFS01000026.1"/>
</dbReference>
<proteinExistence type="inferred from homology"/>
<dbReference type="PANTHER" id="PTHR21198:SF7">
    <property type="entry name" value="ASPARTATE-GLUTAMATE RACEMASE FAMILY"/>
    <property type="match status" value="1"/>
</dbReference>
<dbReference type="InterPro" id="IPR015942">
    <property type="entry name" value="Asp/Glu/hydantoin_racemase"/>
</dbReference>
<evidence type="ECO:0000313" key="5">
    <source>
        <dbReference type="Proteomes" id="UP000245905"/>
    </source>
</evidence>
<comment type="caution">
    <text evidence="3">The sequence shown here is derived from an EMBL/GenBank/DDBJ whole genome shotgun (WGS) entry which is preliminary data.</text>
</comment>
<gene>
    <name evidence="4" type="ORF">DW038_03745</name>
    <name evidence="3" type="ORF">LD38_11990</name>
</gene>
<accession>A0A2U2EEZ3</accession>
<dbReference type="PROSITE" id="PS00924">
    <property type="entry name" value="ASP_GLU_RACEMASE_2"/>
    <property type="match status" value="1"/>
</dbReference>
<dbReference type="SUPFAM" id="SSF53681">
    <property type="entry name" value="Aspartate/glutamate racemase"/>
    <property type="match status" value="2"/>
</dbReference>
<dbReference type="AlphaFoldDB" id="A0A2U2EEZ3"/>
<name>A0A2U2EEZ3_9FIRM</name>